<dbReference type="EMBL" id="NTHN01000154">
    <property type="protein sequence ID" value="PBD19215.1"/>
    <property type="molecule type" value="Genomic_DNA"/>
</dbReference>
<dbReference type="GO" id="GO:0016301">
    <property type="term" value="F:kinase activity"/>
    <property type="evidence" value="ECO:0007669"/>
    <property type="project" value="UniProtKB-KW"/>
</dbReference>
<evidence type="ECO:0000259" key="5">
    <source>
        <dbReference type="PROSITE" id="PS50146"/>
    </source>
</evidence>
<dbReference type="InterPro" id="IPR017438">
    <property type="entry name" value="ATP-NAD_kinase_N"/>
</dbReference>
<dbReference type="PANTHER" id="PTHR12358">
    <property type="entry name" value="SPHINGOSINE KINASE"/>
    <property type="match status" value="1"/>
</dbReference>
<dbReference type="Gene3D" id="2.60.200.40">
    <property type="match status" value="1"/>
</dbReference>
<evidence type="ECO:0000256" key="3">
    <source>
        <dbReference type="ARBA" id="ARBA00022777"/>
    </source>
</evidence>
<dbReference type="PROSITE" id="PS50146">
    <property type="entry name" value="DAGK"/>
    <property type="match status" value="1"/>
</dbReference>
<gene>
    <name evidence="6" type="ORF">CLG85_013215</name>
    <name evidence="7" type="ORF">CLG85_10510</name>
</gene>
<accession>A0A2A3JVJ0</accession>
<dbReference type="Gene3D" id="3.40.50.10330">
    <property type="entry name" value="Probable inorganic polyphosphate/atp-NAD kinase, domain 1"/>
    <property type="match status" value="1"/>
</dbReference>
<dbReference type="EMBL" id="NTHN02000022">
    <property type="protein sequence ID" value="MCT4371225.1"/>
    <property type="molecule type" value="Genomic_DNA"/>
</dbReference>
<dbReference type="InterPro" id="IPR016064">
    <property type="entry name" value="NAD/diacylglycerol_kinase_sf"/>
</dbReference>
<keyword evidence="2" id="KW-0547">Nucleotide-binding</keyword>
<reference evidence="8" key="2">
    <citation type="submission" date="2023-07" db="EMBL/GenBank/DDBJ databases">
        <title>Yangia mangrovi SAOS 153D genome.</title>
        <authorList>
            <person name="Verma A."/>
            <person name="Pal Y."/>
            <person name="Sundharam S."/>
            <person name="Bisht B."/>
            <person name="Srinivasan K."/>
        </authorList>
    </citation>
    <scope>NUCLEOTIDE SEQUENCE [LARGE SCALE GENOMIC DNA]</scope>
    <source>
        <strain evidence="8">SAOS 153D</strain>
    </source>
</reference>
<dbReference type="Proteomes" id="UP000217448">
    <property type="component" value="Unassembled WGS sequence"/>
</dbReference>
<keyword evidence="1" id="KW-0808">Transferase</keyword>
<dbReference type="InterPro" id="IPR001206">
    <property type="entry name" value="Diacylglycerol_kinase_cat_dom"/>
</dbReference>
<dbReference type="PANTHER" id="PTHR12358:SF54">
    <property type="entry name" value="SPHINGOSINE KINASE RELATED PROTEIN"/>
    <property type="match status" value="1"/>
</dbReference>
<evidence type="ECO:0000313" key="6">
    <source>
        <dbReference type="EMBL" id="MCT4371225.1"/>
    </source>
</evidence>
<feature type="domain" description="DAGKc" evidence="5">
    <location>
        <begin position="7"/>
        <end position="138"/>
    </location>
</feature>
<evidence type="ECO:0000256" key="1">
    <source>
        <dbReference type="ARBA" id="ARBA00022679"/>
    </source>
</evidence>
<organism evidence="7">
    <name type="scientific">Alloyangia mangrovi</name>
    <dbReference type="NCBI Taxonomy" id="1779329"/>
    <lineage>
        <taxon>Bacteria</taxon>
        <taxon>Pseudomonadati</taxon>
        <taxon>Pseudomonadota</taxon>
        <taxon>Alphaproteobacteria</taxon>
        <taxon>Rhodobacterales</taxon>
        <taxon>Roseobacteraceae</taxon>
        <taxon>Alloyangia</taxon>
    </lineage>
</organism>
<dbReference type="Pfam" id="PF00781">
    <property type="entry name" value="DAGK_cat"/>
    <property type="match status" value="1"/>
</dbReference>
<comment type="caution">
    <text evidence="7">The sequence shown here is derived from an EMBL/GenBank/DDBJ whole genome shotgun (WGS) entry which is preliminary data.</text>
</comment>
<reference evidence="6" key="3">
    <citation type="submission" date="2024-05" db="EMBL/GenBank/DDBJ databases">
        <title>Yangia mangrovi SAOS 153D genome.</title>
        <authorList>
            <person name="Verma A."/>
            <person name="Pal Y."/>
            <person name="Sundharam S."/>
            <person name="Bisht B."/>
            <person name="Srinivasan K."/>
        </authorList>
    </citation>
    <scope>NUCLEOTIDE SEQUENCE</scope>
    <source>
        <strain evidence="6">SAOS 153D</strain>
    </source>
</reference>
<keyword evidence="4" id="KW-0067">ATP-binding</keyword>
<evidence type="ECO:0000256" key="2">
    <source>
        <dbReference type="ARBA" id="ARBA00022741"/>
    </source>
</evidence>
<keyword evidence="3 7" id="KW-0418">Kinase</keyword>
<sequence>MESAPVTDNRKICVILNEHSGDHPDKQSRRKSLEDLFAQNGLEAELIGLTPDKPILDTARKAAGNGCAMIVAAGGDGTIGAVATAAHEAGVPMGVIPQGTFNYFARGLDIPEEPEDAVRILATGRLREISLGEVNGEVFLNNASLGIYPLILRTREGVYQRWGRSRLAAYWSVVLALAGFRHPLRLQVEVDGRKSEIRTPLAFVANSAYQLDQFNLDGAEAIRDGEFVLFTSKGTSRWDLVRASFRLAIGKAQKGEEFGCVTGREITLHTARPKALVARDGEKELMETPIRFRRRSEPLRVMVPSENVAALEEPQIEEPADAALEKALPA</sequence>
<protein>
    <submittedName>
        <fullName evidence="7">Diacylglycerol kinase</fullName>
    </submittedName>
    <submittedName>
        <fullName evidence="6">NAD(+)/NADH kinase</fullName>
    </submittedName>
</protein>
<proteinExistence type="predicted"/>
<dbReference type="GO" id="GO:0005524">
    <property type="term" value="F:ATP binding"/>
    <property type="evidence" value="ECO:0007669"/>
    <property type="project" value="UniProtKB-KW"/>
</dbReference>
<dbReference type="InterPro" id="IPR045540">
    <property type="entry name" value="YegS/DAGK_C"/>
</dbReference>
<dbReference type="AlphaFoldDB" id="A0A2A3JVJ0"/>
<name>A0A2A3JVJ0_9RHOB</name>
<dbReference type="SUPFAM" id="SSF111331">
    <property type="entry name" value="NAD kinase/diacylglycerol kinase-like"/>
    <property type="match status" value="1"/>
</dbReference>
<keyword evidence="8" id="KW-1185">Reference proteome</keyword>
<evidence type="ECO:0000256" key="4">
    <source>
        <dbReference type="ARBA" id="ARBA00022840"/>
    </source>
</evidence>
<dbReference type="OrthoDB" id="9815110at2"/>
<dbReference type="SMART" id="SM00046">
    <property type="entry name" value="DAGKc"/>
    <property type="match status" value="1"/>
</dbReference>
<reference evidence="7" key="1">
    <citation type="submission" date="2017-09" db="EMBL/GenBank/DDBJ databases">
        <title>Yangia sp. SAOS 153D whole genome sequencing.</title>
        <authorList>
            <person name="Verma A."/>
            <person name="Krishnamurthi S."/>
        </authorList>
    </citation>
    <scope>NUCLEOTIDE SEQUENCE [LARGE SCALE GENOMIC DNA]</scope>
    <source>
        <strain evidence="7">SAOS 153D</strain>
    </source>
</reference>
<evidence type="ECO:0000313" key="8">
    <source>
        <dbReference type="Proteomes" id="UP000217448"/>
    </source>
</evidence>
<dbReference type="InterPro" id="IPR050187">
    <property type="entry name" value="Lipid_Phosphate_FormReg"/>
</dbReference>
<dbReference type="Pfam" id="PF19279">
    <property type="entry name" value="YegS_C"/>
    <property type="match status" value="1"/>
</dbReference>
<evidence type="ECO:0000313" key="7">
    <source>
        <dbReference type="EMBL" id="PBD19215.1"/>
    </source>
</evidence>